<evidence type="ECO:0000256" key="3">
    <source>
        <dbReference type="RuleBase" id="RU362132"/>
    </source>
</evidence>
<dbReference type="Proteomes" id="UP000198242">
    <property type="component" value="Chromosome I"/>
</dbReference>
<dbReference type="InterPro" id="IPR000399">
    <property type="entry name" value="TPP-bd_CS"/>
</dbReference>
<dbReference type="SUPFAM" id="SSF52518">
    <property type="entry name" value="Thiamin diphosphate-binding fold (THDP-binding)"/>
    <property type="match status" value="2"/>
</dbReference>
<keyword evidence="8" id="KW-1185">Reference proteome</keyword>
<feature type="domain" description="Thiamine pyrophosphate enzyme N-terminal TPP-binding" evidence="6">
    <location>
        <begin position="3"/>
        <end position="116"/>
    </location>
</feature>
<dbReference type="SUPFAM" id="SSF52467">
    <property type="entry name" value="DHS-like NAD/FAD-binding domain"/>
    <property type="match status" value="1"/>
</dbReference>
<keyword evidence="2 3" id="KW-0786">Thiamine pyrophosphate</keyword>
<dbReference type="PROSITE" id="PS00187">
    <property type="entry name" value="TPP_ENZYMES"/>
    <property type="match status" value="1"/>
</dbReference>
<comment type="similarity">
    <text evidence="1 3">Belongs to the TPP enzyme family.</text>
</comment>
<dbReference type="Pfam" id="PF00205">
    <property type="entry name" value="TPP_enzyme_M"/>
    <property type="match status" value="1"/>
</dbReference>
<sequence length="602" mass="63886">MATTSEIMIDRLLEWGINTYFGLPGDGIDGFFEGIRRRRDRIRFVHVRHEEEAALAAVGHAKLSGRPAVCVSTSGPGAAHLLNGLYDARVEGYPLIAITGLQFHDMLGTHYLQDINHHYAFADACVYNQQVNGPAHAGNVVDMAVRRAMSLRGPAHLCIPVDIQEWELDADHRSDKNIDGHSGVVALTDTAPAPSEDTIAAAAEVLNACRKPVIIAGSGARGAHAELEQVAELLGAGVVKPALGKDVLGDDSPYVLGGIAFAGTAAAQQALGDCDGLLIVGSSTGYFDFWPQPGQARGVQIDVEPSRIGMRYPVEVGVVGDARQILGRLVPHLRRNEDRSFLEHGQQAVRDWWQLMDAQAASTDMPMRPQVVIGALSGLLADDAIVCGDAGTVTVWQGRMRMRTGQRFTFSGTHCSMAAAIPYAIGAQTAFPGRQVIAFVGDGGASMLMGSLATLAMHHLPVTVVVVNNASLGLIVWEQMSYLGNPESECALSRIDFAQVADGCGVRGFHVENPTGCREALAAAIAHDGPALVDCWVDPEEPAFAETLKPAQLQHVITAMRAGTPGAGAKATRLLEPGRLAVAPALKAAEQDLRDIAGTRQA</sequence>
<dbReference type="InterPro" id="IPR011766">
    <property type="entry name" value="TPP_enzyme_TPP-bd"/>
</dbReference>
<evidence type="ECO:0000313" key="8">
    <source>
        <dbReference type="Proteomes" id="UP000198242"/>
    </source>
</evidence>
<evidence type="ECO:0000259" key="4">
    <source>
        <dbReference type="Pfam" id="PF00205"/>
    </source>
</evidence>
<dbReference type="GO" id="GO:0030976">
    <property type="term" value="F:thiamine pyrophosphate binding"/>
    <property type="evidence" value="ECO:0007669"/>
    <property type="project" value="InterPro"/>
</dbReference>
<proteinExistence type="inferred from homology"/>
<evidence type="ECO:0000256" key="2">
    <source>
        <dbReference type="ARBA" id="ARBA00023052"/>
    </source>
</evidence>
<protein>
    <submittedName>
        <fullName evidence="7">Pyruvate dehydrogenase (Quinone)</fullName>
    </submittedName>
</protein>
<evidence type="ECO:0000259" key="5">
    <source>
        <dbReference type="Pfam" id="PF02775"/>
    </source>
</evidence>
<dbReference type="GO" id="GO:0003824">
    <property type="term" value="F:catalytic activity"/>
    <property type="evidence" value="ECO:0007669"/>
    <property type="project" value="InterPro"/>
</dbReference>
<reference evidence="8" key="1">
    <citation type="submission" date="2016-06" db="EMBL/GenBank/DDBJ databases">
        <authorList>
            <person name="Varghese N."/>
            <person name="Submissions Spin"/>
        </authorList>
    </citation>
    <scope>NUCLEOTIDE SEQUENCE [LARGE SCALE GENOMIC DNA]</scope>
    <source>
        <strain evidence="8">DSM 43909</strain>
    </source>
</reference>
<dbReference type="Pfam" id="PF02775">
    <property type="entry name" value="TPP_enzyme_C"/>
    <property type="match status" value="1"/>
</dbReference>
<dbReference type="Gene3D" id="3.40.50.1220">
    <property type="entry name" value="TPP-binding domain"/>
    <property type="match status" value="1"/>
</dbReference>
<dbReference type="GO" id="GO:0000287">
    <property type="term" value="F:magnesium ion binding"/>
    <property type="evidence" value="ECO:0007669"/>
    <property type="project" value="InterPro"/>
</dbReference>
<dbReference type="RefSeq" id="WP_197698231.1">
    <property type="nucleotide sequence ID" value="NZ_LT607411.1"/>
</dbReference>
<dbReference type="InterPro" id="IPR029035">
    <property type="entry name" value="DHS-like_NAD/FAD-binding_dom"/>
</dbReference>
<feature type="domain" description="Thiamine pyrophosphate enzyme central" evidence="4">
    <location>
        <begin position="199"/>
        <end position="329"/>
    </location>
</feature>
<dbReference type="Gene3D" id="3.40.50.970">
    <property type="match status" value="2"/>
</dbReference>
<evidence type="ECO:0000259" key="6">
    <source>
        <dbReference type="Pfam" id="PF02776"/>
    </source>
</evidence>
<name>A0A1C4YCY7_MICVI</name>
<dbReference type="InterPro" id="IPR047211">
    <property type="entry name" value="POXB-like"/>
</dbReference>
<dbReference type="PANTHER" id="PTHR42981">
    <property type="entry name" value="PYRUVATE DEHYDROGENASE [UBIQUINONE]"/>
    <property type="match status" value="1"/>
</dbReference>
<evidence type="ECO:0000256" key="1">
    <source>
        <dbReference type="ARBA" id="ARBA00007812"/>
    </source>
</evidence>
<dbReference type="InterPro" id="IPR047212">
    <property type="entry name" value="TPP_POXB-like"/>
</dbReference>
<organism evidence="7 8">
    <name type="scientific">Micromonospora viridifaciens</name>
    <dbReference type="NCBI Taxonomy" id="1881"/>
    <lineage>
        <taxon>Bacteria</taxon>
        <taxon>Bacillati</taxon>
        <taxon>Actinomycetota</taxon>
        <taxon>Actinomycetes</taxon>
        <taxon>Micromonosporales</taxon>
        <taxon>Micromonosporaceae</taxon>
        <taxon>Micromonospora</taxon>
    </lineage>
</organism>
<dbReference type="Pfam" id="PF02776">
    <property type="entry name" value="TPP_enzyme_N"/>
    <property type="match status" value="1"/>
</dbReference>
<dbReference type="CDD" id="cd02014">
    <property type="entry name" value="TPP_POX"/>
    <property type="match status" value="1"/>
</dbReference>
<accession>A0A1C4YCY7</accession>
<dbReference type="InterPro" id="IPR029061">
    <property type="entry name" value="THDP-binding"/>
</dbReference>
<keyword evidence="7" id="KW-0670">Pyruvate</keyword>
<dbReference type="PANTHER" id="PTHR42981:SF2">
    <property type="entry name" value="PYRUVATE DEHYDROGENASE [UBIQUINONE]"/>
    <property type="match status" value="1"/>
</dbReference>
<dbReference type="InterPro" id="IPR012001">
    <property type="entry name" value="Thiamin_PyroP_enz_TPP-bd_dom"/>
</dbReference>
<evidence type="ECO:0000313" key="7">
    <source>
        <dbReference type="EMBL" id="SCF18544.1"/>
    </source>
</evidence>
<feature type="domain" description="Thiamine pyrophosphate enzyme TPP-binding" evidence="5">
    <location>
        <begin position="389"/>
        <end position="535"/>
    </location>
</feature>
<gene>
    <name evidence="7" type="ORF">GA0074695_4120</name>
</gene>
<dbReference type="InterPro" id="IPR012000">
    <property type="entry name" value="Thiamin_PyroP_enz_cen_dom"/>
</dbReference>
<dbReference type="EMBL" id="LT607411">
    <property type="protein sequence ID" value="SCF18544.1"/>
    <property type="molecule type" value="Genomic_DNA"/>
</dbReference>
<dbReference type="AlphaFoldDB" id="A0A1C4YCY7"/>